<evidence type="ECO:0008006" key="4">
    <source>
        <dbReference type="Google" id="ProtNLM"/>
    </source>
</evidence>
<gene>
    <name evidence="2" type="ORF">IEZ26_10525</name>
</gene>
<organism evidence="2 3">
    <name type="scientific">Nocardioides cavernae</name>
    <dbReference type="NCBI Taxonomy" id="1921566"/>
    <lineage>
        <taxon>Bacteria</taxon>
        <taxon>Bacillati</taxon>
        <taxon>Actinomycetota</taxon>
        <taxon>Actinomycetes</taxon>
        <taxon>Propionibacteriales</taxon>
        <taxon>Nocardioidaceae</taxon>
        <taxon>Nocardioides</taxon>
    </lineage>
</organism>
<evidence type="ECO:0000313" key="3">
    <source>
        <dbReference type="Proteomes" id="UP000618818"/>
    </source>
</evidence>
<dbReference type="EMBL" id="JACXYZ010000001">
    <property type="protein sequence ID" value="MBD3925056.1"/>
    <property type="molecule type" value="Genomic_DNA"/>
</dbReference>
<dbReference type="PROSITE" id="PS51257">
    <property type="entry name" value="PROKAR_LIPOPROTEIN"/>
    <property type="match status" value="1"/>
</dbReference>
<accession>A0ABR8NCU8</accession>
<name>A0ABR8NCU8_9ACTN</name>
<feature type="region of interest" description="Disordered" evidence="1">
    <location>
        <begin position="25"/>
        <end position="55"/>
    </location>
</feature>
<proteinExistence type="predicted"/>
<comment type="caution">
    <text evidence="2">The sequence shown here is derived from an EMBL/GenBank/DDBJ whole genome shotgun (WGS) entry which is preliminary data.</text>
</comment>
<feature type="compositionally biased region" description="Polar residues" evidence="1">
    <location>
        <begin position="33"/>
        <end position="52"/>
    </location>
</feature>
<reference evidence="2 3" key="1">
    <citation type="submission" date="2020-09" db="EMBL/GenBank/DDBJ databases">
        <title>novel species in genus Nocardioides.</title>
        <authorList>
            <person name="Zhang G."/>
        </authorList>
    </citation>
    <scope>NUCLEOTIDE SEQUENCE [LARGE SCALE GENOMIC DNA]</scope>
    <source>
        <strain evidence="2 3">KCTC 39551</strain>
    </source>
</reference>
<evidence type="ECO:0000313" key="2">
    <source>
        <dbReference type="EMBL" id="MBD3925056.1"/>
    </source>
</evidence>
<sequence>MRTRDTLPLATVLLAALVAGCSDGEARLEPPESTESSAPADADSTTPSSPRPMSQHRLDKLTHLLERVEHLDRIPPGFELRDVDYTSRKAAVAYFVDTRVRVDRGTIIATTDDNWAHATRLRISHELADLVDYLPLGEGAVGIKAQDQWPRRSYPPFVLYPGGETKPLRVAEDTSLDADSELLGIGLYNLIGDLPVDPGDGLRTDGDGSQGMWAADVEAAEIYPIPGSPLGDVRGSLPGRNGSLMTTVGYRNGVGDGVWRFETSTDKGLSWDRRDVALPLGVKYLWRYADESTLAVGPGRLQAIAMSDMLPDLPKYLWELWWTGDEKEFRRVELPWDRLRFGGMAFTPDGALLIAEVTGSEHYCDELACNRPGQIWRLASPGAAPKLVADAPRLFGPFWAVGIYPSGGWIVARTGMRTVALSRDGHRWTEVTPGARDVSGR</sequence>
<dbReference type="RefSeq" id="WP_191194754.1">
    <property type="nucleotide sequence ID" value="NZ_JACXYZ010000001.1"/>
</dbReference>
<evidence type="ECO:0000256" key="1">
    <source>
        <dbReference type="SAM" id="MobiDB-lite"/>
    </source>
</evidence>
<dbReference type="Proteomes" id="UP000618818">
    <property type="component" value="Unassembled WGS sequence"/>
</dbReference>
<keyword evidence="3" id="KW-1185">Reference proteome</keyword>
<protein>
    <recommendedName>
        <fullName evidence="4">Exo-alpha-sialidase</fullName>
    </recommendedName>
</protein>